<feature type="domain" description="WCX" evidence="3">
    <location>
        <begin position="272"/>
        <end position="350"/>
    </location>
</feature>
<evidence type="ECO:0000256" key="1">
    <source>
        <dbReference type="SAM" id="MobiDB-lite"/>
    </source>
</evidence>
<dbReference type="Pfam" id="PF25583">
    <property type="entry name" value="WCX"/>
    <property type="match status" value="1"/>
</dbReference>
<feature type="domain" description="WYL" evidence="2">
    <location>
        <begin position="176"/>
        <end position="238"/>
    </location>
</feature>
<organism evidence="4 5">
    <name type="scientific">Myceligenerans pegani</name>
    <dbReference type="NCBI Taxonomy" id="2776917"/>
    <lineage>
        <taxon>Bacteria</taxon>
        <taxon>Bacillati</taxon>
        <taxon>Actinomycetota</taxon>
        <taxon>Actinomycetes</taxon>
        <taxon>Micrococcales</taxon>
        <taxon>Promicromonosporaceae</taxon>
        <taxon>Myceligenerans</taxon>
    </lineage>
</organism>
<evidence type="ECO:0000313" key="5">
    <source>
        <dbReference type="Proteomes" id="UP000625527"/>
    </source>
</evidence>
<dbReference type="Proteomes" id="UP000625527">
    <property type="component" value="Unassembled WGS sequence"/>
</dbReference>
<proteinExistence type="predicted"/>
<dbReference type="PANTHER" id="PTHR34580:SF3">
    <property type="entry name" value="PROTEIN PAFB"/>
    <property type="match status" value="1"/>
</dbReference>
<dbReference type="Pfam" id="PF13280">
    <property type="entry name" value="WYL"/>
    <property type="match status" value="1"/>
</dbReference>
<name>A0ABR9MV51_9MICO</name>
<dbReference type="InterPro" id="IPR057727">
    <property type="entry name" value="WCX_dom"/>
</dbReference>
<dbReference type="RefSeq" id="WP_192861501.1">
    <property type="nucleotide sequence ID" value="NZ_JADAQT010000055.1"/>
</dbReference>
<evidence type="ECO:0000259" key="3">
    <source>
        <dbReference type="Pfam" id="PF25583"/>
    </source>
</evidence>
<evidence type="ECO:0000313" key="4">
    <source>
        <dbReference type="EMBL" id="MBE1874916.1"/>
    </source>
</evidence>
<feature type="region of interest" description="Disordered" evidence="1">
    <location>
        <begin position="355"/>
        <end position="398"/>
    </location>
</feature>
<dbReference type="InterPro" id="IPR026881">
    <property type="entry name" value="WYL_dom"/>
</dbReference>
<comment type="caution">
    <text evidence="4">The sequence shown here is derived from an EMBL/GenBank/DDBJ whole genome shotgun (WGS) entry which is preliminary data.</text>
</comment>
<keyword evidence="5" id="KW-1185">Reference proteome</keyword>
<protein>
    <submittedName>
        <fullName evidence="4">WYL domain-containing protein</fullName>
    </submittedName>
</protein>
<evidence type="ECO:0000259" key="2">
    <source>
        <dbReference type="Pfam" id="PF13280"/>
    </source>
</evidence>
<accession>A0ABR9MV51</accession>
<dbReference type="EMBL" id="JADAQT010000055">
    <property type="protein sequence ID" value="MBE1874916.1"/>
    <property type="molecule type" value="Genomic_DNA"/>
</dbReference>
<sequence>MPASTATPADAVTPDLTPDPTPALNPAERMLNLVIALVNTDVAMTRTQVRAAVAGYADASSDDAFFRMFERDKDTLRSLGIPVSTVGLGGHTDEVGYRIDQDAYALGQIDLTPAELGVLSLAAQFWADKTLRTDITRALVKLRAAGAPVEGGTDGSAGDVLAGLAPRVRAVGDAYGPLLEAISQRRAASFRYRAASDGQVRTRRVWPWRIAARGGGWYLLCHDLERDAPRVFRLSRIEGRVRLSGPAGAFEVPPGLDTDRMLGRSREVPMRTALLAIRPERAAELRTRGKQIDEPGAGRTFPREDPRDVVEVPFRSVYGMGAHLAGYGAAVLVLDPPELREEVLRRLRLAAGTGIGQAGAGDEEGGEEGGEPAAGEPGAVAGPGERDVREGGRGGGRG</sequence>
<feature type="compositionally biased region" description="Acidic residues" evidence="1">
    <location>
        <begin position="361"/>
        <end position="370"/>
    </location>
</feature>
<gene>
    <name evidence="4" type="ORF">IHE71_04220</name>
</gene>
<feature type="region of interest" description="Disordered" evidence="1">
    <location>
        <begin position="1"/>
        <end position="20"/>
    </location>
</feature>
<feature type="compositionally biased region" description="Low complexity" evidence="1">
    <location>
        <begin position="1"/>
        <end position="16"/>
    </location>
</feature>
<feature type="compositionally biased region" description="Low complexity" evidence="1">
    <location>
        <begin position="371"/>
        <end position="383"/>
    </location>
</feature>
<dbReference type="InterPro" id="IPR051534">
    <property type="entry name" value="CBASS_pafABC_assoc_protein"/>
</dbReference>
<reference evidence="4 5" key="1">
    <citation type="submission" date="2020-10" db="EMBL/GenBank/DDBJ databases">
        <title>Myceligenerans pegani sp. nov., an endophytic actinomycete isolated from Peganum harmala L. in Xinjiang, China.</title>
        <authorList>
            <person name="Xin L."/>
        </authorList>
    </citation>
    <scope>NUCLEOTIDE SEQUENCE [LARGE SCALE GENOMIC DNA]</scope>
    <source>
        <strain evidence="4 5">TRM65318</strain>
    </source>
</reference>
<dbReference type="PROSITE" id="PS52050">
    <property type="entry name" value="WYL"/>
    <property type="match status" value="1"/>
</dbReference>
<dbReference type="PANTHER" id="PTHR34580">
    <property type="match status" value="1"/>
</dbReference>